<keyword evidence="2" id="KW-1185">Reference proteome</keyword>
<comment type="caution">
    <text evidence="1">The sequence shown here is derived from an EMBL/GenBank/DDBJ whole genome shotgun (WGS) entry which is preliminary data.</text>
</comment>
<dbReference type="EMBL" id="NMUH01003127">
    <property type="protein sequence ID" value="MQM03957.1"/>
    <property type="molecule type" value="Genomic_DNA"/>
</dbReference>
<accession>A0A843W985</accession>
<name>A0A843W985_COLES</name>
<sequence>HRFHSNIDFIQHRFQFNNDFIKNIDFTPTSIMPQHQLHLYMDYVHIDFISASITFIHGLHSNIDYTQTSITYMKHQVHLKVEVASFLRRRRGLERLLAREGKGEAWLRGFGAEEKKEELASSSSIGSCCNFFPSKSPTREGHCKGEEEKVSMALNGPLRDFMLKGISICKPRVEHTMLMLPYLAPIMDSPISLSLGPEPPLTWVRPTSKVLALCSQKKGFSR</sequence>
<dbReference type="Proteomes" id="UP000652761">
    <property type="component" value="Unassembled WGS sequence"/>
</dbReference>
<gene>
    <name evidence="1" type="ORF">Taro_036746</name>
</gene>
<feature type="non-terminal residue" evidence="1">
    <location>
        <position position="1"/>
    </location>
</feature>
<protein>
    <submittedName>
        <fullName evidence="1">Uncharacterized protein</fullName>
    </submittedName>
</protein>
<evidence type="ECO:0000313" key="1">
    <source>
        <dbReference type="EMBL" id="MQM03957.1"/>
    </source>
</evidence>
<feature type="non-terminal residue" evidence="1">
    <location>
        <position position="222"/>
    </location>
</feature>
<organism evidence="1 2">
    <name type="scientific">Colocasia esculenta</name>
    <name type="common">Wild taro</name>
    <name type="synonym">Arum esculentum</name>
    <dbReference type="NCBI Taxonomy" id="4460"/>
    <lineage>
        <taxon>Eukaryota</taxon>
        <taxon>Viridiplantae</taxon>
        <taxon>Streptophyta</taxon>
        <taxon>Embryophyta</taxon>
        <taxon>Tracheophyta</taxon>
        <taxon>Spermatophyta</taxon>
        <taxon>Magnoliopsida</taxon>
        <taxon>Liliopsida</taxon>
        <taxon>Araceae</taxon>
        <taxon>Aroideae</taxon>
        <taxon>Colocasieae</taxon>
        <taxon>Colocasia</taxon>
    </lineage>
</organism>
<proteinExistence type="predicted"/>
<reference evidence="1" key="1">
    <citation type="submission" date="2017-07" db="EMBL/GenBank/DDBJ databases">
        <title>Taro Niue Genome Assembly and Annotation.</title>
        <authorList>
            <person name="Atibalentja N."/>
            <person name="Keating K."/>
            <person name="Fields C.J."/>
        </authorList>
    </citation>
    <scope>NUCLEOTIDE SEQUENCE</scope>
    <source>
        <strain evidence="1">Niue_2</strain>
        <tissue evidence="1">Leaf</tissue>
    </source>
</reference>
<evidence type="ECO:0000313" key="2">
    <source>
        <dbReference type="Proteomes" id="UP000652761"/>
    </source>
</evidence>
<dbReference type="AlphaFoldDB" id="A0A843W985"/>